<feature type="domain" description="UspA" evidence="1">
    <location>
        <begin position="34"/>
        <end position="160"/>
    </location>
</feature>
<reference evidence="3" key="1">
    <citation type="journal article" date="2019" name="Int. J. Syst. Evol. Microbiol.">
        <title>The Global Catalogue of Microorganisms (GCM) 10K type strain sequencing project: providing services to taxonomists for standard genome sequencing and annotation.</title>
        <authorList>
            <consortium name="The Broad Institute Genomics Platform"/>
            <consortium name="The Broad Institute Genome Sequencing Center for Infectious Disease"/>
            <person name="Wu L."/>
            <person name="Ma J."/>
        </authorList>
    </citation>
    <scope>NUCLEOTIDE SEQUENCE [LARGE SCALE GENOMIC DNA]</scope>
    <source>
        <strain evidence="3">JCM 17217</strain>
    </source>
</reference>
<evidence type="ECO:0000313" key="3">
    <source>
        <dbReference type="Proteomes" id="UP001501556"/>
    </source>
</evidence>
<keyword evidence="3" id="KW-1185">Reference proteome</keyword>
<dbReference type="EMBL" id="BAABDI010000008">
    <property type="protein sequence ID" value="GAA3970975.1"/>
    <property type="molecule type" value="Genomic_DNA"/>
</dbReference>
<organism evidence="2 3">
    <name type="scientific">Hymenobacter antarcticus</name>
    <dbReference type="NCBI Taxonomy" id="486270"/>
    <lineage>
        <taxon>Bacteria</taxon>
        <taxon>Pseudomonadati</taxon>
        <taxon>Bacteroidota</taxon>
        <taxon>Cytophagia</taxon>
        <taxon>Cytophagales</taxon>
        <taxon>Hymenobacteraceae</taxon>
        <taxon>Hymenobacter</taxon>
    </lineage>
</organism>
<dbReference type="Proteomes" id="UP001501556">
    <property type="component" value="Unassembled WGS sequence"/>
</dbReference>
<protein>
    <recommendedName>
        <fullName evidence="1">UspA domain-containing protein</fullName>
    </recommendedName>
</protein>
<sequence length="304" mass="32666">MSAAQLSLAMDTPVTSFQPATAPHNEQAGLVLIVLTSFFPETRRALQFVGELAERLKARLVLLHIDQLALVDDNLHLAKPAAATREMRQALQVLAANLPVPAAIELTDDLLPRVIDNLTKRYGPALFVLGRPAAERADFAMGAAVLDVLRHARLPLLLVPETYDGPTVPGHLAVAADDEPFALAPGAAPARRLLHQLAPARLTVVTVSPMQDDAACAAALHQVRASGLLHTKATHLGVEGFYDTQADEGTLQAIDTLQADWLVVLARQHSVLGSMFHRSITHRLLLRSPVPVLAVPATDGEQDY</sequence>
<dbReference type="InterPro" id="IPR006016">
    <property type="entry name" value="UspA"/>
</dbReference>
<name>A0ABP7PTH8_9BACT</name>
<evidence type="ECO:0000259" key="1">
    <source>
        <dbReference type="Pfam" id="PF00582"/>
    </source>
</evidence>
<dbReference type="Pfam" id="PF00582">
    <property type="entry name" value="Usp"/>
    <property type="match status" value="1"/>
</dbReference>
<dbReference type="SUPFAM" id="SSF52402">
    <property type="entry name" value="Adenine nucleotide alpha hydrolases-like"/>
    <property type="match status" value="2"/>
</dbReference>
<accession>A0ABP7PTH8</accession>
<comment type="caution">
    <text evidence="2">The sequence shown here is derived from an EMBL/GenBank/DDBJ whole genome shotgun (WGS) entry which is preliminary data.</text>
</comment>
<proteinExistence type="predicted"/>
<dbReference type="InterPro" id="IPR014729">
    <property type="entry name" value="Rossmann-like_a/b/a_fold"/>
</dbReference>
<dbReference type="Gene3D" id="3.40.50.620">
    <property type="entry name" value="HUPs"/>
    <property type="match status" value="2"/>
</dbReference>
<evidence type="ECO:0000313" key="2">
    <source>
        <dbReference type="EMBL" id="GAA3970975.1"/>
    </source>
</evidence>
<gene>
    <name evidence="2" type="ORF">GCM10022407_16070</name>
</gene>